<feature type="compositionally biased region" description="Low complexity" evidence="2">
    <location>
        <begin position="159"/>
        <end position="176"/>
    </location>
</feature>
<reference evidence="4" key="1">
    <citation type="submission" date="2021-01" db="EMBL/GenBank/DDBJ databases">
        <authorList>
            <person name="Corre E."/>
            <person name="Pelletier E."/>
            <person name="Niang G."/>
            <person name="Scheremetjew M."/>
            <person name="Finn R."/>
            <person name="Kale V."/>
            <person name="Holt S."/>
            <person name="Cochrane G."/>
            <person name="Meng A."/>
            <person name="Brown T."/>
            <person name="Cohen L."/>
        </authorList>
    </citation>
    <scope>NUCLEOTIDE SEQUENCE</scope>
    <source>
        <strain evidence="4">CCMP645</strain>
    </source>
</reference>
<keyword evidence="1" id="KW-0175">Coiled coil</keyword>
<feature type="compositionally biased region" description="Polar residues" evidence="2">
    <location>
        <begin position="180"/>
        <end position="199"/>
    </location>
</feature>
<evidence type="ECO:0000256" key="2">
    <source>
        <dbReference type="SAM" id="MobiDB-lite"/>
    </source>
</evidence>
<name>A0A7S4BTV7_CHRCT</name>
<proteinExistence type="predicted"/>
<dbReference type="EMBL" id="HBIZ01045823">
    <property type="protein sequence ID" value="CAE0776680.1"/>
    <property type="molecule type" value="Transcribed_RNA"/>
</dbReference>
<gene>
    <name evidence="4" type="ORF">PCAR00345_LOCUS29319</name>
</gene>
<dbReference type="AlphaFoldDB" id="A0A7S4BTV7"/>
<dbReference type="InterPro" id="IPR039207">
    <property type="entry name" value="MMTAG2-like"/>
</dbReference>
<feature type="compositionally biased region" description="Basic residues" evidence="2">
    <location>
        <begin position="200"/>
        <end position="231"/>
    </location>
</feature>
<dbReference type="PANTHER" id="PTHR14580:SF0">
    <property type="entry name" value="MULTIPLE MYELOMA TUMOR-ASSOCIATED PROTEIN 2"/>
    <property type="match status" value="1"/>
</dbReference>
<dbReference type="Pfam" id="PF10159">
    <property type="entry name" value="MMtag"/>
    <property type="match status" value="1"/>
</dbReference>
<sequence>MGGGRETMRGGTRGGKDQFSWEEVRQDKHRENYLGSSLHAAQGRWQKGKDLTWYAKARKEDSLESLREERQRARQMEEDMIRARLGLAPQTVQLKLHNLGRRLRVSPPSAHRPLYVSARLASSAERRPSTSTRCRSCCSAAAQIQTAQRRPRPRRRATRASTLSVARASAPSAPSVQRGGPSSQLSGLSRSWRQRTGSKAQRRSRRRRRLPLGHRHHAGNLRPMSHRKRLGLARTAATARSRRGAREEKRGNSGRASRTSTSATRRRRKRKRRRRGRETMRAVAANGRRGCGTIVTNGSNVATASPPA</sequence>
<feature type="compositionally biased region" description="Basic residues" evidence="2">
    <location>
        <begin position="264"/>
        <end position="276"/>
    </location>
</feature>
<evidence type="ECO:0000256" key="1">
    <source>
        <dbReference type="SAM" id="Coils"/>
    </source>
</evidence>
<evidence type="ECO:0000259" key="3">
    <source>
        <dbReference type="Pfam" id="PF10159"/>
    </source>
</evidence>
<protein>
    <recommendedName>
        <fullName evidence="3">Multiple myeloma tumor-associated protein 2-like N-terminal domain-containing protein</fullName>
    </recommendedName>
</protein>
<feature type="coiled-coil region" evidence="1">
    <location>
        <begin position="56"/>
        <end position="83"/>
    </location>
</feature>
<dbReference type="PANTHER" id="PTHR14580">
    <property type="entry name" value="MULTIPLE MYELOMA TUMOR-ASSOCIATED PROTEIN 2 FAMILY MEMBER"/>
    <property type="match status" value="1"/>
</dbReference>
<dbReference type="InterPro" id="IPR019315">
    <property type="entry name" value="MMTA2_N"/>
</dbReference>
<accession>A0A7S4BTV7</accession>
<feature type="domain" description="Multiple myeloma tumor-associated protein 2-like N-terminal" evidence="3">
    <location>
        <begin position="11"/>
        <end position="86"/>
    </location>
</feature>
<feature type="region of interest" description="Disordered" evidence="2">
    <location>
        <begin position="1"/>
        <end position="21"/>
    </location>
</feature>
<feature type="region of interest" description="Disordered" evidence="2">
    <location>
        <begin position="144"/>
        <end position="308"/>
    </location>
</feature>
<organism evidence="4">
    <name type="scientific">Chrysotila carterae</name>
    <name type="common">Marine alga</name>
    <name type="synonym">Syracosphaera carterae</name>
    <dbReference type="NCBI Taxonomy" id="13221"/>
    <lineage>
        <taxon>Eukaryota</taxon>
        <taxon>Haptista</taxon>
        <taxon>Haptophyta</taxon>
        <taxon>Prymnesiophyceae</taxon>
        <taxon>Isochrysidales</taxon>
        <taxon>Isochrysidaceae</taxon>
        <taxon>Chrysotila</taxon>
    </lineage>
</organism>
<feature type="compositionally biased region" description="Low complexity" evidence="2">
    <location>
        <begin position="253"/>
        <end position="263"/>
    </location>
</feature>
<feature type="compositionally biased region" description="Basic residues" evidence="2">
    <location>
        <begin position="149"/>
        <end position="158"/>
    </location>
</feature>
<evidence type="ECO:0000313" key="4">
    <source>
        <dbReference type="EMBL" id="CAE0776680.1"/>
    </source>
</evidence>
<feature type="compositionally biased region" description="Polar residues" evidence="2">
    <location>
        <begin position="294"/>
        <end position="308"/>
    </location>
</feature>